<dbReference type="EMBL" id="LAVV01012337">
    <property type="protein sequence ID" value="KNZ46783.1"/>
    <property type="molecule type" value="Genomic_DNA"/>
</dbReference>
<dbReference type="Proteomes" id="UP000037035">
    <property type="component" value="Unassembled WGS sequence"/>
</dbReference>
<gene>
    <name evidence="2" type="ORF">VP01_6959g1</name>
</gene>
<feature type="region of interest" description="Disordered" evidence="1">
    <location>
        <begin position="163"/>
        <end position="203"/>
    </location>
</feature>
<evidence type="ECO:0000313" key="2">
    <source>
        <dbReference type="EMBL" id="KNZ46783.1"/>
    </source>
</evidence>
<evidence type="ECO:0000256" key="1">
    <source>
        <dbReference type="SAM" id="MobiDB-lite"/>
    </source>
</evidence>
<accession>A0A0L6UE09</accession>
<keyword evidence="3" id="KW-1185">Reference proteome</keyword>
<proteinExistence type="predicted"/>
<evidence type="ECO:0000313" key="3">
    <source>
        <dbReference type="Proteomes" id="UP000037035"/>
    </source>
</evidence>
<dbReference type="OrthoDB" id="3261476at2759"/>
<dbReference type="VEuPathDB" id="FungiDB:VP01_6959g1"/>
<name>A0A0L6UE09_9BASI</name>
<sequence length="203" mass="23063">MCLRPLLKRLNSLTLIFWNSATNIPSKLDNQTLILHNKMDWQNNLIGKFLNPCVPSFKTPIPAHKSQVSPYELFKGRNLPLEFFKPIGIRVSYLILPERHHAKLESKGLLGTLVGFNDELRSYQILADESQFVNTCHVKFLDFINNKRENTIDDSDLIILADDEIESPPEENSSASINNIDNNSESPDSEEGIYSSLVPDVPR</sequence>
<comment type="caution">
    <text evidence="2">The sequence shown here is derived from an EMBL/GenBank/DDBJ whole genome shotgun (WGS) entry which is preliminary data.</text>
</comment>
<dbReference type="AlphaFoldDB" id="A0A0L6UE09"/>
<feature type="compositionally biased region" description="Low complexity" evidence="1">
    <location>
        <begin position="170"/>
        <end position="186"/>
    </location>
</feature>
<protein>
    <submittedName>
        <fullName evidence="2">Uncharacterized protein</fullName>
    </submittedName>
</protein>
<reference evidence="2 3" key="1">
    <citation type="submission" date="2015-08" db="EMBL/GenBank/DDBJ databases">
        <title>Next Generation Sequencing and Analysis of the Genome of Puccinia sorghi L Schw, the Causal Agent of Maize Common Rust.</title>
        <authorList>
            <person name="Rochi L."/>
            <person name="Burguener G."/>
            <person name="Darino M."/>
            <person name="Turjanski A."/>
            <person name="Kreff E."/>
            <person name="Dieguez M.J."/>
            <person name="Sacco F."/>
        </authorList>
    </citation>
    <scope>NUCLEOTIDE SEQUENCE [LARGE SCALE GENOMIC DNA]</scope>
    <source>
        <strain evidence="2 3">RO10H11247</strain>
    </source>
</reference>
<feature type="non-terminal residue" evidence="2">
    <location>
        <position position="203"/>
    </location>
</feature>
<organism evidence="2 3">
    <name type="scientific">Puccinia sorghi</name>
    <dbReference type="NCBI Taxonomy" id="27349"/>
    <lineage>
        <taxon>Eukaryota</taxon>
        <taxon>Fungi</taxon>
        <taxon>Dikarya</taxon>
        <taxon>Basidiomycota</taxon>
        <taxon>Pucciniomycotina</taxon>
        <taxon>Pucciniomycetes</taxon>
        <taxon>Pucciniales</taxon>
        <taxon>Pucciniaceae</taxon>
        <taxon>Puccinia</taxon>
    </lineage>
</organism>